<accession>A0A521CAR7</accession>
<dbReference type="Gene3D" id="3.30.360.10">
    <property type="entry name" value="Dihydrodipicolinate Reductase, domain 2"/>
    <property type="match status" value="1"/>
</dbReference>
<dbReference type="EMBL" id="FXTI01000003">
    <property type="protein sequence ID" value="SMO56474.1"/>
    <property type="molecule type" value="Genomic_DNA"/>
</dbReference>
<dbReference type="RefSeq" id="WP_142504969.1">
    <property type="nucleotide sequence ID" value="NZ_FXTI01000003.1"/>
</dbReference>
<name>A0A521CAR7_9BACL</name>
<reference evidence="3 4" key="1">
    <citation type="submission" date="2017-05" db="EMBL/GenBank/DDBJ databases">
        <authorList>
            <person name="Varghese N."/>
            <person name="Submissions S."/>
        </authorList>
    </citation>
    <scope>NUCLEOTIDE SEQUENCE [LARGE SCALE GENOMIC DNA]</scope>
    <source>
        <strain evidence="3 4">DSM 45474</strain>
    </source>
</reference>
<feature type="domain" description="Gfo/Idh/MocA-like oxidoreductase N-terminal" evidence="1">
    <location>
        <begin position="1"/>
        <end position="118"/>
    </location>
</feature>
<dbReference type="Pfam" id="PF22725">
    <property type="entry name" value="GFO_IDH_MocA_C3"/>
    <property type="match status" value="1"/>
</dbReference>
<sequence>MKVGVVGAGVMGENHVRVYLSLSNECQLVGIYDNHFERAQNIADKYGTKYFNSLESLLDHVDAVSIAVPTELHYQVGMQCIDHHVDILMEKPITATVSEAEQLIRHANKNRTILQVGHIELYNPTVAELKNILANEEMLAVDVHRMSPFDARNLHVDVVNDLMIHDIYILDYLTNHRIQNFYGMGQLFDDTIKHAIVVARYTNGIIAQLTASFKTEEKVRTLRVITKNAFIQADLLENKILISRSTNFFKNKWQINYSQKNIVEKVFVPWHEPLKKQLSDFITSVKTKEPPKVTGVDGLNALEVTNRIHEYMKRYYSKFPKEM</sequence>
<evidence type="ECO:0000313" key="4">
    <source>
        <dbReference type="Proteomes" id="UP000315636"/>
    </source>
</evidence>
<dbReference type="AlphaFoldDB" id="A0A521CAR7"/>
<dbReference type="InterPro" id="IPR051450">
    <property type="entry name" value="Gfo/Idh/MocA_Oxidoreductases"/>
</dbReference>
<dbReference type="PANTHER" id="PTHR43377:SF1">
    <property type="entry name" value="BILIVERDIN REDUCTASE A"/>
    <property type="match status" value="1"/>
</dbReference>
<feature type="domain" description="GFO/IDH/MocA-like oxidoreductase" evidence="2">
    <location>
        <begin position="158"/>
        <end position="226"/>
    </location>
</feature>
<proteinExistence type="predicted"/>
<dbReference type="GO" id="GO:0000166">
    <property type="term" value="F:nucleotide binding"/>
    <property type="evidence" value="ECO:0007669"/>
    <property type="project" value="InterPro"/>
</dbReference>
<evidence type="ECO:0000313" key="3">
    <source>
        <dbReference type="EMBL" id="SMO56474.1"/>
    </source>
</evidence>
<dbReference type="SUPFAM" id="SSF55347">
    <property type="entry name" value="Glyceraldehyde-3-phosphate dehydrogenase-like, C-terminal domain"/>
    <property type="match status" value="1"/>
</dbReference>
<organism evidence="3 4">
    <name type="scientific">Melghirimyces algeriensis</name>
    <dbReference type="NCBI Taxonomy" id="910412"/>
    <lineage>
        <taxon>Bacteria</taxon>
        <taxon>Bacillati</taxon>
        <taxon>Bacillota</taxon>
        <taxon>Bacilli</taxon>
        <taxon>Bacillales</taxon>
        <taxon>Thermoactinomycetaceae</taxon>
        <taxon>Melghirimyces</taxon>
    </lineage>
</organism>
<dbReference type="InterPro" id="IPR036291">
    <property type="entry name" value="NAD(P)-bd_dom_sf"/>
</dbReference>
<dbReference type="Gene3D" id="3.40.50.720">
    <property type="entry name" value="NAD(P)-binding Rossmann-like Domain"/>
    <property type="match status" value="1"/>
</dbReference>
<evidence type="ECO:0000259" key="1">
    <source>
        <dbReference type="Pfam" id="PF01408"/>
    </source>
</evidence>
<dbReference type="Pfam" id="PF01408">
    <property type="entry name" value="GFO_IDH_MocA"/>
    <property type="match status" value="1"/>
</dbReference>
<dbReference type="SUPFAM" id="SSF51735">
    <property type="entry name" value="NAD(P)-binding Rossmann-fold domains"/>
    <property type="match status" value="1"/>
</dbReference>
<dbReference type="Proteomes" id="UP000315636">
    <property type="component" value="Unassembled WGS sequence"/>
</dbReference>
<keyword evidence="4" id="KW-1185">Reference proteome</keyword>
<dbReference type="OrthoDB" id="9815825at2"/>
<evidence type="ECO:0000259" key="2">
    <source>
        <dbReference type="Pfam" id="PF22725"/>
    </source>
</evidence>
<dbReference type="InterPro" id="IPR000683">
    <property type="entry name" value="Gfo/Idh/MocA-like_OxRdtase_N"/>
</dbReference>
<protein>
    <submittedName>
        <fullName evidence="3">Predicted dehydrogenase</fullName>
    </submittedName>
</protein>
<dbReference type="PANTHER" id="PTHR43377">
    <property type="entry name" value="BILIVERDIN REDUCTASE A"/>
    <property type="match status" value="1"/>
</dbReference>
<gene>
    <name evidence="3" type="ORF">SAMN06264849_103225</name>
</gene>
<dbReference type="InterPro" id="IPR055170">
    <property type="entry name" value="GFO_IDH_MocA-like_dom"/>
</dbReference>